<proteinExistence type="predicted"/>
<dbReference type="EMBL" id="GEZM01097797">
    <property type="protein sequence ID" value="JAV54102.1"/>
    <property type="molecule type" value="Transcribed_RNA"/>
</dbReference>
<name>A0A1Y1JXR1_PHOPY</name>
<dbReference type="AlphaFoldDB" id="A0A1Y1JXR1"/>
<protein>
    <submittedName>
        <fullName evidence="1">Uncharacterized protein</fullName>
    </submittedName>
</protein>
<organism evidence="1">
    <name type="scientific">Photinus pyralis</name>
    <name type="common">Common eastern firefly</name>
    <name type="synonym">Lampyris pyralis</name>
    <dbReference type="NCBI Taxonomy" id="7054"/>
    <lineage>
        <taxon>Eukaryota</taxon>
        <taxon>Metazoa</taxon>
        <taxon>Ecdysozoa</taxon>
        <taxon>Arthropoda</taxon>
        <taxon>Hexapoda</taxon>
        <taxon>Insecta</taxon>
        <taxon>Pterygota</taxon>
        <taxon>Neoptera</taxon>
        <taxon>Endopterygota</taxon>
        <taxon>Coleoptera</taxon>
        <taxon>Polyphaga</taxon>
        <taxon>Elateriformia</taxon>
        <taxon>Elateroidea</taxon>
        <taxon>Lampyridae</taxon>
        <taxon>Lampyrinae</taxon>
        <taxon>Photinus</taxon>
    </lineage>
</organism>
<evidence type="ECO:0000313" key="1">
    <source>
        <dbReference type="EMBL" id="JAV54102.1"/>
    </source>
</evidence>
<accession>A0A1Y1JXR1</accession>
<reference evidence="1" key="1">
    <citation type="journal article" date="2016" name="Sci. Rep.">
        <title>Molecular characterization of firefly nuptial gifts: a multi-omics approach sheds light on postcopulatory sexual selection.</title>
        <authorList>
            <person name="Al-Wathiqui N."/>
            <person name="Fallon T.R."/>
            <person name="South A."/>
            <person name="Weng J.K."/>
            <person name="Lewis S.M."/>
        </authorList>
    </citation>
    <scope>NUCLEOTIDE SEQUENCE</scope>
</reference>
<sequence>MSQVVNELQITNLISRRVGVYALAVKTEEEMDCILCKIFLELVTLYTLELKTDTSFGGVGASGVLFQMFDKNGSSKPVSRCEGVRDVSRNTKFLVVRKPDHVEVASTSPEVLEKILHCKYCMQKLEAIGVIDPRVGDAVKHQRVTMNSK</sequence>